<organism evidence="1 2">
    <name type="scientific">Canavalia gladiata</name>
    <name type="common">Sword bean</name>
    <name type="synonym">Dolichos gladiatus</name>
    <dbReference type="NCBI Taxonomy" id="3824"/>
    <lineage>
        <taxon>Eukaryota</taxon>
        <taxon>Viridiplantae</taxon>
        <taxon>Streptophyta</taxon>
        <taxon>Embryophyta</taxon>
        <taxon>Tracheophyta</taxon>
        <taxon>Spermatophyta</taxon>
        <taxon>Magnoliopsida</taxon>
        <taxon>eudicotyledons</taxon>
        <taxon>Gunneridae</taxon>
        <taxon>Pentapetalae</taxon>
        <taxon>rosids</taxon>
        <taxon>fabids</taxon>
        <taxon>Fabales</taxon>
        <taxon>Fabaceae</taxon>
        <taxon>Papilionoideae</taxon>
        <taxon>50 kb inversion clade</taxon>
        <taxon>NPAAA clade</taxon>
        <taxon>indigoferoid/millettioid clade</taxon>
        <taxon>Phaseoleae</taxon>
        <taxon>Canavalia</taxon>
    </lineage>
</organism>
<protein>
    <submittedName>
        <fullName evidence="1">Uncharacterized protein</fullName>
    </submittedName>
</protein>
<dbReference type="Proteomes" id="UP001367508">
    <property type="component" value="Unassembled WGS sequence"/>
</dbReference>
<evidence type="ECO:0000313" key="1">
    <source>
        <dbReference type="EMBL" id="KAK7360775.1"/>
    </source>
</evidence>
<proteinExistence type="predicted"/>
<reference evidence="1 2" key="1">
    <citation type="submission" date="2024-01" db="EMBL/GenBank/DDBJ databases">
        <title>The genomes of 5 underutilized Papilionoideae crops provide insights into root nodulation and disease resistanc.</title>
        <authorList>
            <person name="Jiang F."/>
        </authorList>
    </citation>
    <scope>NUCLEOTIDE SEQUENCE [LARGE SCALE GENOMIC DNA]</scope>
    <source>
        <strain evidence="1">LVBAO_FW01</strain>
        <tissue evidence="1">Leaves</tissue>
    </source>
</reference>
<keyword evidence="2" id="KW-1185">Reference proteome</keyword>
<comment type="caution">
    <text evidence="1">The sequence shown here is derived from an EMBL/GenBank/DDBJ whole genome shotgun (WGS) entry which is preliminary data.</text>
</comment>
<evidence type="ECO:0000313" key="2">
    <source>
        <dbReference type="Proteomes" id="UP001367508"/>
    </source>
</evidence>
<name>A0AAN9MTK3_CANGL</name>
<dbReference type="EMBL" id="JAYMYQ010000001">
    <property type="protein sequence ID" value="KAK7360775.1"/>
    <property type="molecule type" value="Genomic_DNA"/>
</dbReference>
<accession>A0AAN9MTK3</accession>
<sequence length="68" mass="7941">MVLQLEPKLANVSSVLRKQRRFYKNHGFQRSEMLVGVRLLVPFVQVKSDCQFGKIRLIPILPEPEEFS</sequence>
<gene>
    <name evidence="1" type="ORF">VNO77_02788</name>
</gene>
<dbReference type="AlphaFoldDB" id="A0AAN9MTK3"/>